<evidence type="ECO:0000256" key="1">
    <source>
        <dbReference type="ARBA" id="ARBA00004613"/>
    </source>
</evidence>
<dbReference type="GO" id="GO:0060320">
    <property type="term" value="P:rejection of self pollen"/>
    <property type="evidence" value="ECO:0007669"/>
    <property type="project" value="UniProtKB-KW"/>
</dbReference>
<dbReference type="EMBL" id="CP133620">
    <property type="protein sequence ID" value="WMV48173.1"/>
    <property type="molecule type" value="Genomic_DNA"/>
</dbReference>
<accession>A0AAF0UKG4</accession>
<evidence type="ECO:0000256" key="2">
    <source>
        <dbReference type="ARBA" id="ARBA00005581"/>
    </source>
</evidence>
<feature type="signal peptide" evidence="6">
    <location>
        <begin position="1"/>
        <end position="22"/>
    </location>
</feature>
<comment type="subcellular location">
    <subcellularLocation>
        <location evidence="1 6">Secreted</location>
    </subcellularLocation>
</comment>
<evidence type="ECO:0000256" key="5">
    <source>
        <dbReference type="ARBA" id="ARBA00022729"/>
    </source>
</evidence>
<gene>
    <name evidence="7" type="ORF">MTR67_041558</name>
</gene>
<keyword evidence="5 6" id="KW-0732">Signal</keyword>
<evidence type="ECO:0000256" key="4">
    <source>
        <dbReference type="ARBA" id="ARBA00022525"/>
    </source>
</evidence>
<dbReference type="InterPro" id="IPR010264">
    <property type="entry name" value="Self-incomp_S1"/>
</dbReference>
<name>A0AAF0UKG4_SOLVR</name>
<keyword evidence="4 6" id="KW-0964">Secreted</keyword>
<evidence type="ECO:0000313" key="8">
    <source>
        <dbReference type="Proteomes" id="UP001234989"/>
    </source>
</evidence>
<organism evidence="7 8">
    <name type="scientific">Solanum verrucosum</name>
    <dbReference type="NCBI Taxonomy" id="315347"/>
    <lineage>
        <taxon>Eukaryota</taxon>
        <taxon>Viridiplantae</taxon>
        <taxon>Streptophyta</taxon>
        <taxon>Embryophyta</taxon>
        <taxon>Tracheophyta</taxon>
        <taxon>Spermatophyta</taxon>
        <taxon>Magnoliopsida</taxon>
        <taxon>eudicotyledons</taxon>
        <taxon>Gunneridae</taxon>
        <taxon>Pentapetalae</taxon>
        <taxon>asterids</taxon>
        <taxon>lamiids</taxon>
        <taxon>Solanales</taxon>
        <taxon>Solanaceae</taxon>
        <taxon>Solanoideae</taxon>
        <taxon>Solaneae</taxon>
        <taxon>Solanum</taxon>
    </lineage>
</organism>
<protein>
    <recommendedName>
        <fullName evidence="6">S-protein homolog</fullName>
    </recommendedName>
</protein>
<dbReference type="AlphaFoldDB" id="A0AAF0UKG4"/>
<dbReference type="GO" id="GO:0005576">
    <property type="term" value="C:extracellular region"/>
    <property type="evidence" value="ECO:0007669"/>
    <property type="project" value="UniProtKB-SubCell"/>
</dbReference>
<sequence length="146" mass="17228">MANSLIYIFLFLLITPLELSTAKKCFFTPKYEIHVINNLPSDSPPLKIHCQSGDDDFGEYFPSINEDVNWSFCGNLFGKSLYFCHFWWDVKNKTFDVFNDKETCVKDGQIQYFSRKCVWIVKSDGFYLGHYNDNGNIDMYRYTDWS</sequence>
<evidence type="ECO:0000313" key="7">
    <source>
        <dbReference type="EMBL" id="WMV48173.1"/>
    </source>
</evidence>
<keyword evidence="8" id="KW-1185">Reference proteome</keyword>
<feature type="chain" id="PRO_5041767477" description="S-protein homolog" evidence="6">
    <location>
        <begin position="23"/>
        <end position="146"/>
    </location>
</feature>
<reference evidence="7" key="1">
    <citation type="submission" date="2023-08" db="EMBL/GenBank/DDBJ databases">
        <title>A de novo genome assembly of Solanum verrucosum Schlechtendal, a Mexican diploid species geographically isolated from the other diploid A-genome species in potato relatives.</title>
        <authorList>
            <person name="Hosaka K."/>
        </authorList>
    </citation>
    <scope>NUCLEOTIDE SEQUENCE</scope>
    <source>
        <tissue evidence="7">Young leaves</tissue>
    </source>
</reference>
<evidence type="ECO:0000256" key="3">
    <source>
        <dbReference type="ARBA" id="ARBA00022471"/>
    </source>
</evidence>
<evidence type="ECO:0000256" key="6">
    <source>
        <dbReference type="RuleBase" id="RU367044"/>
    </source>
</evidence>
<dbReference type="Proteomes" id="UP001234989">
    <property type="component" value="Chromosome 9"/>
</dbReference>
<proteinExistence type="inferred from homology"/>
<dbReference type="Pfam" id="PF05938">
    <property type="entry name" value="Self-incomp_S1"/>
    <property type="match status" value="1"/>
</dbReference>
<keyword evidence="3 6" id="KW-0713">Self-incompatibility</keyword>
<comment type="similarity">
    <text evidence="2 6">Belongs to the plant self-incompatibility (S1) protein family.</text>
</comment>
<dbReference type="PANTHER" id="PTHR31232">
    <property type="match status" value="1"/>
</dbReference>
<dbReference type="PANTHER" id="PTHR31232:SF172">
    <property type="entry name" value="S-PROTEIN HOMOLOG"/>
    <property type="match status" value="1"/>
</dbReference>